<evidence type="ECO:0000256" key="1">
    <source>
        <dbReference type="ARBA" id="ARBA00004377"/>
    </source>
</evidence>
<evidence type="ECO:0000313" key="18">
    <source>
        <dbReference type="EMBL" id="RFC63740.1"/>
    </source>
</evidence>
<dbReference type="NCBIfam" id="NF006612">
    <property type="entry name" value="PRK09174.1"/>
    <property type="match status" value="1"/>
</dbReference>
<keyword evidence="3 15" id="KW-0813">Transport</keyword>
<protein>
    <recommendedName>
        <fullName evidence="15">ATP synthase subunit b</fullName>
    </recommendedName>
    <alternativeName>
        <fullName evidence="15">ATP synthase F(0) sector subunit b</fullName>
    </alternativeName>
    <alternativeName>
        <fullName evidence="15">ATPase subunit I</fullName>
    </alternativeName>
    <alternativeName>
        <fullName evidence="15">F-type ATPase subunit b</fullName>
        <shortName evidence="15">F-ATPase subunit b</shortName>
    </alternativeName>
</protein>
<dbReference type="GO" id="GO:0046933">
    <property type="term" value="F:proton-transporting ATP synthase activity, rotational mechanism"/>
    <property type="evidence" value="ECO:0007669"/>
    <property type="project" value="UniProtKB-UniRule"/>
</dbReference>
<keyword evidence="8 15" id="KW-1133">Transmembrane helix</keyword>
<evidence type="ECO:0000256" key="6">
    <source>
        <dbReference type="ARBA" id="ARBA00022692"/>
    </source>
</evidence>
<dbReference type="AlphaFoldDB" id="A0A371X3D5"/>
<feature type="region of interest" description="Disordered" evidence="17">
    <location>
        <begin position="1"/>
        <end position="39"/>
    </location>
</feature>
<keyword evidence="7 15" id="KW-0375">Hydrogen ion transport</keyword>
<dbReference type="EMBL" id="QURL01000004">
    <property type="protein sequence ID" value="RFC63740.1"/>
    <property type="molecule type" value="Genomic_DNA"/>
</dbReference>
<keyword evidence="5 15" id="KW-0138">CF(0)</keyword>
<keyword evidence="6 15" id="KW-0812">Transmembrane</keyword>
<proteinExistence type="inferred from homology"/>
<dbReference type="OrthoDB" id="9805716at2"/>
<dbReference type="Proteomes" id="UP000264310">
    <property type="component" value="Unassembled WGS sequence"/>
</dbReference>
<evidence type="ECO:0000256" key="14">
    <source>
        <dbReference type="ARBA" id="ARBA00025830"/>
    </source>
</evidence>
<name>A0A371X3D5_9HYPH</name>
<evidence type="ECO:0000256" key="13">
    <source>
        <dbReference type="ARBA" id="ARBA00025614"/>
    </source>
</evidence>
<organism evidence="18 19">
    <name type="scientific">Fulvimarina endophytica</name>
    <dbReference type="NCBI Taxonomy" id="2293836"/>
    <lineage>
        <taxon>Bacteria</taxon>
        <taxon>Pseudomonadati</taxon>
        <taxon>Pseudomonadota</taxon>
        <taxon>Alphaproteobacteria</taxon>
        <taxon>Hyphomicrobiales</taxon>
        <taxon>Aurantimonadaceae</taxon>
        <taxon>Fulvimarina</taxon>
    </lineage>
</organism>
<keyword evidence="4 15" id="KW-1003">Cell membrane</keyword>
<keyword evidence="11 15" id="KW-0066">ATP synthesis</keyword>
<keyword evidence="10 15" id="KW-0472">Membrane</keyword>
<comment type="caution">
    <text evidence="18">The sequence shown here is derived from an EMBL/GenBank/DDBJ whole genome shotgun (WGS) entry which is preliminary data.</text>
</comment>
<evidence type="ECO:0000256" key="9">
    <source>
        <dbReference type="ARBA" id="ARBA00023065"/>
    </source>
</evidence>
<keyword evidence="9 15" id="KW-0406">Ion transport</keyword>
<dbReference type="Pfam" id="PF00430">
    <property type="entry name" value="ATP-synt_B"/>
    <property type="match status" value="1"/>
</dbReference>
<dbReference type="GO" id="GO:0045259">
    <property type="term" value="C:proton-transporting ATP synthase complex"/>
    <property type="evidence" value="ECO:0007669"/>
    <property type="project" value="UniProtKB-KW"/>
</dbReference>
<comment type="function">
    <text evidence="13">Component of the F(0) channel, it forms part of the peripheral stalk, linking F(1) to F(0). The b'-subunit is a diverged and duplicated form of b found in plants and photosynthetic bacteria.</text>
</comment>
<dbReference type="InterPro" id="IPR050059">
    <property type="entry name" value="ATP_synthase_B_chain"/>
</dbReference>
<evidence type="ECO:0000256" key="4">
    <source>
        <dbReference type="ARBA" id="ARBA00022475"/>
    </source>
</evidence>
<evidence type="ECO:0000256" key="7">
    <source>
        <dbReference type="ARBA" id="ARBA00022781"/>
    </source>
</evidence>
<evidence type="ECO:0000256" key="15">
    <source>
        <dbReference type="HAMAP-Rule" id="MF_01398"/>
    </source>
</evidence>
<comment type="subunit">
    <text evidence="14 15">F-type ATPases have 2 components, F(1) - the catalytic core - and F(0) - the membrane proton channel. F(1) has five subunits: alpha(3), beta(3), gamma(1), delta(1), epsilon(1). F(0) has three main subunits: a(1), b(2) and c(10-14). The alpha and beta chains form an alternating ring which encloses part of the gamma chain. F(1) is attached to F(0) by a central stalk formed by the gamma and epsilon chains, while a peripheral stalk is formed by the delta and b chains.</text>
</comment>
<dbReference type="CDD" id="cd06503">
    <property type="entry name" value="ATP-synt_Fo_b"/>
    <property type="match status" value="1"/>
</dbReference>
<evidence type="ECO:0000256" key="17">
    <source>
        <dbReference type="SAM" id="MobiDB-lite"/>
    </source>
</evidence>
<evidence type="ECO:0000256" key="3">
    <source>
        <dbReference type="ARBA" id="ARBA00022448"/>
    </source>
</evidence>
<dbReference type="InterPro" id="IPR002146">
    <property type="entry name" value="ATP_synth_b/b'su_bac/chlpt"/>
</dbReference>
<evidence type="ECO:0000256" key="12">
    <source>
        <dbReference type="ARBA" id="ARBA00025198"/>
    </source>
</evidence>
<comment type="function">
    <text evidence="12 15">F(1)F(0) ATP synthase produces ATP from ADP in the presence of a proton or sodium gradient. F-type ATPases consist of two structural domains, F(1) containing the extramembraneous catalytic core and F(0) containing the membrane proton channel, linked together by a central stalk and a peripheral stalk. During catalysis, ATP synthesis in the catalytic domain of F(1) is coupled via a rotary mechanism of the central stalk subunits to proton translocation.</text>
</comment>
<feature type="region of interest" description="Disordered" evidence="17">
    <location>
        <begin position="119"/>
        <end position="138"/>
    </location>
</feature>
<feature type="transmembrane region" description="Helical" evidence="15">
    <location>
        <begin position="48"/>
        <end position="67"/>
    </location>
</feature>
<dbReference type="Gene3D" id="6.10.250.1580">
    <property type="match status" value="1"/>
</dbReference>
<evidence type="ECO:0000256" key="2">
    <source>
        <dbReference type="ARBA" id="ARBA00005513"/>
    </source>
</evidence>
<dbReference type="GO" id="GO:0005886">
    <property type="term" value="C:plasma membrane"/>
    <property type="evidence" value="ECO:0007669"/>
    <property type="project" value="UniProtKB-SubCell"/>
</dbReference>
<dbReference type="PANTHER" id="PTHR33445:SF1">
    <property type="entry name" value="ATP SYNTHASE SUBUNIT B"/>
    <property type="match status" value="1"/>
</dbReference>
<sequence length="200" mass="22004">MAAHAQEHGASTGTDPSLFPEEGPQTQSEVGAHAEGGHNAFPPMDPTYFPSQLLWLAVTFGVFYWVLKNVLVPRVGGILENRRDRIAIDLEAAERAKQEADEAEAAYQQELTEARDRAHAIAQDARNEARREGDAQRSKLEAELDGRLDEARERIALAKSNAMNEMDGLATDVAETILRDVVKIDVSRDEVASAVAETRR</sequence>
<evidence type="ECO:0000256" key="16">
    <source>
        <dbReference type="RuleBase" id="RU003848"/>
    </source>
</evidence>
<comment type="subcellular location">
    <subcellularLocation>
        <location evidence="1">Cell inner membrane</location>
        <topology evidence="1">Single-pass membrane protein</topology>
    </subcellularLocation>
    <subcellularLocation>
        <location evidence="15">Cell membrane</location>
        <topology evidence="15">Single-pass membrane protein</topology>
    </subcellularLocation>
</comment>
<gene>
    <name evidence="15" type="primary">atpF</name>
    <name evidence="18" type="ORF">DYI37_09590</name>
</gene>
<dbReference type="GO" id="GO:0046961">
    <property type="term" value="F:proton-transporting ATPase activity, rotational mechanism"/>
    <property type="evidence" value="ECO:0007669"/>
    <property type="project" value="TreeGrafter"/>
</dbReference>
<evidence type="ECO:0000313" key="19">
    <source>
        <dbReference type="Proteomes" id="UP000264310"/>
    </source>
</evidence>
<evidence type="ECO:0000256" key="8">
    <source>
        <dbReference type="ARBA" id="ARBA00022989"/>
    </source>
</evidence>
<reference evidence="18 19" key="1">
    <citation type="submission" date="2018-08" db="EMBL/GenBank/DDBJ databases">
        <title>Fulvimarina sp. 85, whole genome shotgun sequence.</title>
        <authorList>
            <person name="Tuo L."/>
        </authorList>
    </citation>
    <scope>NUCLEOTIDE SEQUENCE [LARGE SCALE GENOMIC DNA]</scope>
    <source>
        <strain evidence="18 19">85</strain>
    </source>
</reference>
<evidence type="ECO:0000256" key="5">
    <source>
        <dbReference type="ARBA" id="ARBA00022547"/>
    </source>
</evidence>
<keyword evidence="19" id="KW-1185">Reference proteome</keyword>
<dbReference type="HAMAP" id="MF_01398">
    <property type="entry name" value="ATP_synth_b_bprime"/>
    <property type="match status" value="1"/>
</dbReference>
<evidence type="ECO:0000256" key="11">
    <source>
        <dbReference type="ARBA" id="ARBA00023310"/>
    </source>
</evidence>
<accession>A0A371X3D5</accession>
<comment type="similarity">
    <text evidence="2 15 16">Belongs to the ATPase B chain family.</text>
</comment>
<evidence type="ECO:0000256" key="10">
    <source>
        <dbReference type="ARBA" id="ARBA00023136"/>
    </source>
</evidence>
<dbReference type="PANTHER" id="PTHR33445">
    <property type="entry name" value="ATP SYNTHASE SUBUNIT B', CHLOROPLASTIC"/>
    <property type="match status" value="1"/>
</dbReference>